<gene>
    <name evidence="1" type="ORF">OWV82_015394</name>
</gene>
<dbReference type="Proteomes" id="UP001164539">
    <property type="component" value="Chromosome 8"/>
</dbReference>
<comment type="caution">
    <text evidence="1">The sequence shown here is derived from an EMBL/GenBank/DDBJ whole genome shotgun (WGS) entry which is preliminary data.</text>
</comment>
<name>A0ACC1XPK5_MELAZ</name>
<reference evidence="1 2" key="1">
    <citation type="journal article" date="2023" name="Science">
        <title>Complex scaffold remodeling in plant triterpene biosynthesis.</title>
        <authorList>
            <person name="De La Pena R."/>
            <person name="Hodgson H."/>
            <person name="Liu J.C."/>
            <person name="Stephenson M.J."/>
            <person name="Martin A.C."/>
            <person name="Owen C."/>
            <person name="Harkess A."/>
            <person name="Leebens-Mack J."/>
            <person name="Jimenez L.E."/>
            <person name="Osbourn A."/>
            <person name="Sattely E.S."/>
        </authorList>
    </citation>
    <scope>NUCLEOTIDE SEQUENCE [LARGE SCALE GENOMIC DNA]</scope>
    <source>
        <strain evidence="2">cv. JPN11</strain>
        <tissue evidence="1">Leaf</tissue>
    </source>
</reference>
<evidence type="ECO:0000313" key="2">
    <source>
        <dbReference type="Proteomes" id="UP001164539"/>
    </source>
</evidence>
<sequence length="77" mass="8375">MNQQDQNQPHDQVAYPSTATVPNPYADPSSLANYPVKDGQFGPPPPPPPDKTISKGHGFWRGFCSGLCCYCCLDACF</sequence>
<organism evidence="1 2">
    <name type="scientific">Melia azedarach</name>
    <name type="common">Chinaberry tree</name>
    <dbReference type="NCBI Taxonomy" id="155640"/>
    <lineage>
        <taxon>Eukaryota</taxon>
        <taxon>Viridiplantae</taxon>
        <taxon>Streptophyta</taxon>
        <taxon>Embryophyta</taxon>
        <taxon>Tracheophyta</taxon>
        <taxon>Spermatophyta</taxon>
        <taxon>Magnoliopsida</taxon>
        <taxon>eudicotyledons</taxon>
        <taxon>Gunneridae</taxon>
        <taxon>Pentapetalae</taxon>
        <taxon>rosids</taxon>
        <taxon>malvids</taxon>
        <taxon>Sapindales</taxon>
        <taxon>Meliaceae</taxon>
        <taxon>Melia</taxon>
    </lineage>
</organism>
<keyword evidence="2" id="KW-1185">Reference proteome</keyword>
<evidence type="ECO:0000313" key="1">
    <source>
        <dbReference type="EMBL" id="KAJ4713278.1"/>
    </source>
</evidence>
<proteinExistence type="predicted"/>
<dbReference type="EMBL" id="CM051401">
    <property type="protein sequence ID" value="KAJ4713278.1"/>
    <property type="molecule type" value="Genomic_DNA"/>
</dbReference>
<accession>A0ACC1XPK5</accession>
<protein>
    <submittedName>
        <fullName evidence="1">1,4-alpha-glucan branching enzyme GlgB like</fullName>
    </submittedName>
</protein>